<gene>
    <name evidence="7" type="ORF">V5799_023547</name>
</gene>
<dbReference type="InterPro" id="IPR052260">
    <property type="entry name" value="Autophagy_Rcpt_SigReg"/>
</dbReference>
<evidence type="ECO:0000313" key="8">
    <source>
        <dbReference type="Proteomes" id="UP001321473"/>
    </source>
</evidence>
<dbReference type="InterPro" id="IPR000433">
    <property type="entry name" value="Znf_ZZ"/>
</dbReference>
<dbReference type="SUPFAM" id="SSF57850">
    <property type="entry name" value="RING/U-box"/>
    <property type="match status" value="1"/>
</dbReference>
<dbReference type="PROSITE" id="PS50135">
    <property type="entry name" value="ZF_ZZ_2"/>
    <property type="match status" value="1"/>
</dbReference>
<keyword evidence="2 4" id="KW-0863">Zinc-finger</keyword>
<dbReference type="GO" id="GO:0005080">
    <property type="term" value="F:protein kinase C binding"/>
    <property type="evidence" value="ECO:0007669"/>
    <property type="project" value="TreeGrafter"/>
</dbReference>
<evidence type="ECO:0000259" key="6">
    <source>
        <dbReference type="PROSITE" id="PS50135"/>
    </source>
</evidence>
<evidence type="ECO:0000313" key="7">
    <source>
        <dbReference type="EMBL" id="KAK8786662.1"/>
    </source>
</evidence>
<feature type="region of interest" description="Disordered" evidence="5">
    <location>
        <begin position="33"/>
        <end position="54"/>
    </location>
</feature>
<keyword evidence="8" id="KW-1185">Reference proteome</keyword>
<proteinExistence type="predicted"/>
<evidence type="ECO:0000256" key="2">
    <source>
        <dbReference type="ARBA" id="ARBA00022771"/>
    </source>
</evidence>
<dbReference type="EMBL" id="JARKHS020002537">
    <property type="protein sequence ID" value="KAK8786662.1"/>
    <property type="molecule type" value="Genomic_DNA"/>
</dbReference>
<evidence type="ECO:0000256" key="5">
    <source>
        <dbReference type="SAM" id="MobiDB-lite"/>
    </source>
</evidence>
<dbReference type="InterPro" id="IPR043145">
    <property type="entry name" value="Znf_ZZ_sf"/>
</dbReference>
<dbReference type="PANTHER" id="PTHR15090">
    <property type="entry name" value="SEQUESTOSOME 1-RELATED"/>
    <property type="match status" value="1"/>
</dbReference>
<evidence type="ECO:0000256" key="3">
    <source>
        <dbReference type="ARBA" id="ARBA00022833"/>
    </source>
</evidence>
<feature type="domain" description="ZZ-type" evidence="6">
    <location>
        <begin position="60"/>
        <end position="110"/>
    </location>
</feature>
<dbReference type="GO" id="GO:0016235">
    <property type="term" value="C:aggresome"/>
    <property type="evidence" value="ECO:0007669"/>
    <property type="project" value="TreeGrafter"/>
</dbReference>
<comment type="caution">
    <text evidence="7">The sequence shown here is derived from an EMBL/GenBank/DDBJ whole genome shotgun (WGS) entry which is preliminary data.</text>
</comment>
<dbReference type="CDD" id="cd02340">
    <property type="entry name" value="ZZ_NBR1_like"/>
    <property type="match status" value="1"/>
</dbReference>
<protein>
    <recommendedName>
        <fullName evidence="6">ZZ-type domain-containing protein</fullName>
    </recommendedName>
</protein>
<dbReference type="Pfam" id="PF00569">
    <property type="entry name" value="ZZ"/>
    <property type="match status" value="1"/>
</dbReference>
<dbReference type="Proteomes" id="UP001321473">
    <property type="component" value="Unassembled WGS sequence"/>
</dbReference>
<evidence type="ECO:0000256" key="4">
    <source>
        <dbReference type="PROSITE-ProRule" id="PRU00228"/>
    </source>
</evidence>
<keyword evidence="3" id="KW-0862">Zinc</keyword>
<sequence length="180" mass="19945">MSSDAELAQAVQNMKDGLLRIFVDVISDRGPAPAASAINSEQKPETGASSSAAEESTKVHVGVLCDACDQEIRGVRYKCLQCEDYDLCGSCHGKKIHEEHDMLKLVNPGIPRELLAAAIVESLRPLKLLVRHRKHVGHGCQPGVGPRRTRGLQAGKNCRHWWRNCYCPSQWWHSAYYGTI</sequence>
<keyword evidence="1" id="KW-0479">Metal-binding</keyword>
<dbReference type="PROSITE" id="PS01357">
    <property type="entry name" value="ZF_ZZ_1"/>
    <property type="match status" value="1"/>
</dbReference>
<evidence type="ECO:0000256" key="1">
    <source>
        <dbReference type="ARBA" id="ARBA00022723"/>
    </source>
</evidence>
<reference evidence="7 8" key="1">
    <citation type="journal article" date="2023" name="Arcadia Sci">
        <title>De novo assembly of a long-read Amblyomma americanum tick genome.</title>
        <authorList>
            <person name="Chou S."/>
            <person name="Poskanzer K.E."/>
            <person name="Rollins M."/>
            <person name="Thuy-Boun P.S."/>
        </authorList>
    </citation>
    <scope>NUCLEOTIDE SEQUENCE [LARGE SCALE GENOMIC DNA]</scope>
    <source>
        <strain evidence="7">F_SG_1</strain>
        <tissue evidence="7">Salivary glands</tissue>
    </source>
</reference>
<dbReference type="Gene3D" id="3.30.60.90">
    <property type="match status" value="1"/>
</dbReference>
<dbReference type="AlphaFoldDB" id="A0AAQ4FJ76"/>
<accession>A0AAQ4FJ76</accession>
<dbReference type="GO" id="GO:0008270">
    <property type="term" value="F:zinc ion binding"/>
    <property type="evidence" value="ECO:0007669"/>
    <property type="project" value="UniProtKB-KW"/>
</dbReference>
<dbReference type="GO" id="GO:0070013">
    <property type="term" value="C:intracellular organelle lumen"/>
    <property type="evidence" value="ECO:0007669"/>
    <property type="project" value="UniProtKB-ARBA"/>
</dbReference>
<dbReference type="GO" id="GO:0007032">
    <property type="term" value="P:endosome organization"/>
    <property type="evidence" value="ECO:0007669"/>
    <property type="project" value="TreeGrafter"/>
</dbReference>
<dbReference type="FunFam" id="3.30.60.90:FF:000007">
    <property type="entry name" value="Next to BRCA1 gene 1 protein"/>
    <property type="match status" value="1"/>
</dbReference>
<dbReference type="SMART" id="SM00291">
    <property type="entry name" value="ZnF_ZZ"/>
    <property type="match status" value="1"/>
</dbReference>
<dbReference type="GO" id="GO:0044753">
    <property type="term" value="C:amphisome"/>
    <property type="evidence" value="ECO:0007669"/>
    <property type="project" value="TreeGrafter"/>
</dbReference>
<dbReference type="GO" id="GO:0000423">
    <property type="term" value="P:mitophagy"/>
    <property type="evidence" value="ECO:0007669"/>
    <property type="project" value="TreeGrafter"/>
</dbReference>
<organism evidence="7 8">
    <name type="scientific">Amblyomma americanum</name>
    <name type="common">Lone star tick</name>
    <dbReference type="NCBI Taxonomy" id="6943"/>
    <lineage>
        <taxon>Eukaryota</taxon>
        <taxon>Metazoa</taxon>
        <taxon>Ecdysozoa</taxon>
        <taxon>Arthropoda</taxon>
        <taxon>Chelicerata</taxon>
        <taxon>Arachnida</taxon>
        <taxon>Acari</taxon>
        <taxon>Parasitiformes</taxon>
        <taxon>Ixodida</taxon>
        <taxon>Ixodoidea</taxon>
        <taxon>Ixodidae</taxon>
        <taxon>Amblyomminae</taxon>
        <taxon>Amblyomma</taxon>
    </lineage>
</organism>
<dbReference type="GO" id="GO:0070530">
    <property type="term" value="F:K63-linked polyubiquitin modification-dependent protein binding"/>
    <property type="evidence" value="ECO:0007669"/>
    <property type="project" value="TreeGrafter"/>
</dbReference>
<dbReference type="PANTHER" id="PTHR15090:SF0">
    <property type="entry name" value="SEQUESTOSOME-1"/>
    <property type="match status" value="1"/>
</dbReference>
<name>A0AAQ4FJ76_AMBAM</name>
<dbReference type="GO" id="GO:0035973">
    <property type="term" value="P:aggrephagy"/>
    <property type="evidence" value="ECO:0007669"/>
    <property type="project" value="TreeGrafter"/>
</dbReference>